<dbReference type="EMBL" id="OU466861">
    <property type="protein sequence ID" value="CAH2065229.1"/>
    <property type="molecule type" value="Genomic_DNA"/>
</dbReference>
<dbReference type="AlphaFoldDB" id="A0AAU9SFL2"/>
<proteinExistence type="predicted"/>
<protein>
    <submittedName>
        <fullName evidence="1">Uncharacterized protein</fullName>
    </submittedName>
</protein>
<dbReference type="Proteomes" id="UP000836841">
    <property type="component" value="Chromosome 5"/>
</dbReference>
<gene>
    <name evidence="1" type="ORF">TAV2_LOCUS17439</name>
</gene>
<organism evidence="1 2">
    <name type="scientific">Thlaspi arvense</name>
    <name type="common">Field penny-cress</name>
    <dbReference type="NCBI Taxonomy" id="13288"/>
    <lineage>
        <taxon>Eukaryota</taxon>
        <taxon>Viridiplantae</taxon>
        <taxon>Streptophyta</taxon>
        <taxon>Embryophyta</taxon>
        <taxon>Tracheophyta</taxon>
        <taxon>Spermatophyta</taxon>
        <taxon>Magnoliopsida</taxon>
        <taxon>eudicotyledons</taxon>
        <taxon>Gunneridae</taxon>
        <taxon>Pentapetalae</taxon>
        <taxon>rosids</taxon>
        <taxon>malvids</taxon>
        <taxon>Brassicales</taxon>
        <taxon>Brassicaceae</taxon>
        <taxon>Thlaspideae</taxon>
        <taxon>Thlaspi</taxon>
    </lineage>
</organism>
<accession>A0AAU9SFL2</accession>
<sequence>MAVVLQTWTSLHLPLPTLAWFNFRIPKHTIVLCVAVQDRLTTRDCLRSGDCLFQAYVYFVGWIRNLVIISSMDSSSRNSKLKAICKLIFQAVVYDLWKEQNSRLHTTTTKPTHAVVKHMRLNLRAKLANLDRKARLFISTFSSTTEEESFISTWFKFIQL</sequence>
<keyword evidence="2" id="KW-1185">Reference proteome</keyword>
<reference evidence="1 2" key="1">
    <citation type="submission" date="2022-03" db="EMBL/GenBank/DDBJ databases">
        <authorList>
            <person name="Nunn A."/>
            <person name="Chopra R."/>
            <person name="Nunn A."/>
            <person name="Contreras Garrido A."/>
        </authorList>
    </citation>
    <scope>NUCLEOTIDE SEQUENCE [LARGE SCALE GENOMIC DNA]</scope>
</reference>
<evidence type="ECO:0000313" key="2">
    <source>
        <dbReference type="Proteomes" id="UP000836841"/>
    </source>
</evidence>
<evidence type="ECO:0000313" key="1">
    <source>
        <dbReference type="EMBL" id="CAH2065229.1"/>
    </source>
</evidence>
<name>A0AAU9SFL2_THLAR</name>